<evidence type="ECO:0000256" key="11">
    <source>
        <dbReference type="PROSITE-ProRule" id="PRU00723"/>
    </source>
</evidence>
<dbReference type="PANTHER" id="PTHR44489">
    <property type="match status" value="1"/>
</dbReference>
<dbReference type="SUPFAM" id="SSF50978">
    <property type="entry name" value="WD40 repeat-like"/>
    <property type="match status" value="2"/>
</dbReference>
<dbReference type="Gene3D" id="2.130.10.10">
    <property type="entry name" value="YVTN repeat-like/Quinoprotein amine dehydrogenase"/>
    <property type="match status" value="4"/>
</dbReference>
<keyword evidence="8 13" id="KW-1133">Transmembrane helix</keyword>
<dbReference type="InterPro" id="IPR015943">
    <property type="entry name" value="WD40/YVTN_repeat-like_dom_sf"/>
</dbReference>
<dbReference type="InterPro" id="IPR000571">
    <property type="entry name" value="Znf_CCCH"/>
</dbReference>
<organism evidence="15">
    <name type="scientific">Prunus dulcis</name>
    <name type="common">Almond</name>
    <name type="synonym">Amygdalus dulcis</name>
    <dbReference type="NCBI Taxonomy" id="3755"/>
    <lineage>
        <taxon>Eukaryota</taxon>
        <taxon>Viridiplantae</taxon>
        <taxon>Streptophyta</taxon>
        <taxon>Embryophyta</taxon>
        <taxon>Tracheophyta</taxon>
        <taxon>Spermatophyta</taxon>
        <taxon>Magnoliopsida</taxon>
        <taxon>eudicotyledons</taxon>
        <taxon>Gunneridae</taxon>
        <taxon>Pentapetalae</taxon>
        <taxon>rosids</taxon>
        <taxon>fabids</taxon>
        <taxon>Rosales</taxon>
        <taxon>Rosaceae</taxon>
        <taxon>Amygdaloideae</taxon>
        <taxon>Amygdaleae</taxon>
        <taxon>Prunus</taxon>
    </lineage>
</organism>
<evidence type="ECO:0000256" key="2">
    <source>
        <dbReference type="ARBA" id="ARBA00022574"/>
    </source>
</evidence>
<evidence type="ECO:0000313" key="15">
    <source>
        <dbReference type="EMBL" id="BBG97468.1"/>
    </source>
</evidence>
<protein>
    <submittedName>
        <fullName evidence="15">Zinc finger WD40 repeat protein 1</fullName>
    </submittedName>
</protein>
<keyword evidence="6 11" id="KW-0863">Zinc-finger</keyword>
<proteinExistence type="predicted"/>
<feature type="domain" description="C3H1-type" evidence="14">
    <location>
        <begin position="697"/>
        <end position="723"/>
    </location>
</feature>
<evidence type="ECO:0000256" key="5">
    <source>
        <dbReference type="ARBA" id="ARBA00022737"/>
    </source>
</evidence>
<evidence type="ECO:0000256" key="7">
    <source>
        <dbReference type="ARBA" id="ARBA00022833"/>
    </source>
</evidence>
<dbReference type="SUPFAM" id="SSF90229">
    <property type="entry name" value="CCCH zinc finger"/>
    <property type="match status" value="2"/>
</dbReference>
<dbReference type="InterPro" id="IPR044715">
    <property type="entry name" value="WDR86-like"/>
</dbReference>
<name>A0A4Y1R045_PRUDU</name>
<evidence type="ECO:0000256" key="13">
    <source>
        <dbReference type="SAM" id="Phobius"/>
    </source>
</evidence>
<reference evidence="15" key="1">
    <citation type="journal article" date="2019" name="Science">
        <title>Mutation of a bHLH transcription factor allowed almond domestication.</title>
        <authorList>
            <person name="Sanchez-Perez R."/>
            <person name="Pavan S."/>
            <person name="Mazzeo R."/>
            <person name="Moldovan C."/>
            <person name="Aiese Cigliano R."/>
            <person name="Del Cueto J."/>
            <person name="Ricciardi F."/>
            <person name="Lotti C."/>
            <person name="Ricciardi L."/>
            <person name="Dicenta F."/>
            <person name="Lopez-Marques R.L."/>
            <person name="Lindberg Moller B."/>
        </authorList>
    </citation>
    <scope>NUCLEOTIDE SEQUENCE</scope>
</reference>
<feature type="zinc finger region" description="C3H1-type" evidence="11">
    <location>
        <begin position="697"/>
        <end position="723"/>
    </location>
</feature>
<dbReference type="SMART" id="SM00356">
    <property type="entry name" value="ZnF_C3H1"/>
    <property type="match status" value="3"/>
</dbReference>
<feature type="repeat" description="WD" evidence="10">
    <location>
        <begin position="969"/>
        <end position="1008"/>
    </location>
</feature>
<keyword evidence="9 13" id="KW-0472">Membrane</keyword>
<dbReference type="PROSITE" id="PS50103">
    <property type="entry name" value="ZF_C3H1"/>
    <property type="match status" value="3"/>
</dbReference>
<evidence type="ECO:0000256" key="6">
    <source>
        <dbReference type="ARBA" id="ARBA00022771"/>
    </source>
</evidence>
<keyword evidence="3 13" id="KW-0812">Transmembrane</keyword>
<feature type="transmembrane region" description="Helical" evidence="13">
    <location>
        <begin position="126"/>
        <end position="145"/>
    </location>
</feature>
<feature type="compositionally biased region" description="Polar residues" evidence="12">
    <location>
        <begin position="794"/>
        <end position="807"/>
    </location>
</feature>
<feature type="domain" description="C3H1-type" evidence="14">
    <location>
        <begin position="303"/>
        <end position="330"/>
    </location>
</feature>
<feature type="zinc finger region" description="C3H1-type" evidence="11">
    <location>
        <begin position="807"/>
        <end position="834"/>
    </location>
</feature>
<evidence type="ECO:0000256" key="8">
    <source>
        <dbReference type="ARBA" id="ARBA00022989"/>
    </source>
</evidence>
<comment type="subcellular location">
    <subcellularLocation>
        <location evidence="1">Membrane</location>
        <topology evidence="1">Multi-pass membrane protein</topology>
    </subcellularLocation>
</comment>
<dbReference type="PANTHER" id="PTHR44489:SF14">
    <property type="entry name" value="ZINC FINGER CCCH DOMAIN-CONTAINING PROTEIN 59-RELATED"/>
    <property type="match status" value="1"/>
</dbReference>
<dbReference type="PROSITE" id="PS00678">
    <property type="entry name" value="WD_REPEATS_1"/>
    <property type="match status" value="2"/>
</dbReference>
<feature type="repeat" description="WD" evidence="10">
    <location>
        <begin position="341"/>
        <end position="382"/>
    </location>
</feature>
<accession>A0A4Y1R045</accession>
<evidence type="ECO:0000256" key="1">
    <source>
        <dbReference type="ARBA" id="ARBA00004141"/>
    </source>
</evidence>
<feature type="repeat" description="WD" evidence="10">
    <location>
        <begin position="465"/>
        <end position="504"/>
    </location>
</feature>
<evidence type="ECO:0000256" key="10">
    <source>
        <dbReference type="PROSITE-ProRule" id="PRU00221"/>
    </source>
</evidence>
<dbReference type="PROSITE" id="PS50294">
    <property type="entry name" value="WD_REPEATS_REGION"/>
    <property type="match status" value="4"/>
</dbReference>
<dbReference type="Pfam" id="PF03124">
    <property type="entry name" value="EXS"/>
    <property type="match status" value="1"/>
</dbReference>
<dbReference type="InterPro" id="IPR020472">
    <property type="entry name" value="WD40_PAC1"/>
</dbReference>
<evidence type="ECO:0000259" key="14">
    <source>
        <dbReference type="PROSITE" id="PS50103"/>
    </source>
</evidence>
<evidence type="ECO:0000256" key="3">
    <source>
        <dbReference type="ARBA" id="ARBA00022692"/>
    </source>
</evidence>
<gene>
    <name evidence="15" type="ORF">Prudu_006608</name>
</gene>
<evidence type="ECO:0000256" key="9">
    <source>
        <dbReference type="ARBA" id="ARBA00023136"/>
    </source>
</evidence>
<dbReference type="GO" id="GO:0008270">
    <property type="term" value="F:zinc ion binding"/>
    <property type="evidence" value="ECO:0007669"/>
    <property type="project" value="UniProtKB-KW"/>
</dbReference>
<feature type="repeat" description="WD" evidence="10">
    <location>
        <begin position="845"/>
        <end position="886"/>
    </location>
</feature>
<feature type="region of interest" description="Disordered" evidence="12">
    <location>
        <begin position="756"/>
        <end position="807"/>
    </location>
</feature>
<feature type="transmembrane region" description="Helical" evidence="13">
    <location>
        <begin position="50"/>
        <end position="68"/>
    </location>
</feature>
<feature type="domain" description="C3H1-type" evidence="14">
    <location>
        <begin position="807"/>
        <end position="834"/>
    </location>
</feature>
<dbReference type="InterPro" id="IPR019775">
    <property type="entry name" value="WD40_repeat_CS"/>
</dbReference>
<dbReference type="Pfam" id="PF18345">
    <property type="entry name" value="zf_CCCH_4"/>
    <property type="match status" value="2"/>
</dbReference>
<dbReference type="InterPro" id="IPR036855">
    <property type="entry name" value="Znf_CCCH_sf"/>
</dbReference>
<dbReference type="Gene3D" id="3.30.1370.210">
    <property type="match status" value="1"/>
</dbReference>
<dbReference type="Pfam" id="PF14608">
    <property type="entry name" value="zf-CCCH_2"/>
    <property type="match status" value="1"/>
</dbReference>
<dbReference type="InterPro" id="IPR001680">
    <property type="entry name" value="WD40_rpt"/>
</dbReference>
<dbReference type="EMBL" id="AP019298">
    <property type="protein sequence ID" value="BBG97468.1"/>
    <property type="molecule type" value="Genomic_DNA"/>
</dbReference>
<keyword evidence="5" id="KW-0677">Repeat</keyword>
<feature type="repeat" description="WD" evidence="10">
    <location>
        <begin position="1009"/>
        <end position="1038"/>
    </location>
</feature>
<dbReference type="AlphaFoldDB" id="A0A4Y1R045"/>
<dbReference type="GO" id="GO:0016020">
    <property type="term" value="C:membrane"/>
    <property type="evidence" value="ECO:0007669"/>
    <property type="project" value="UniProtKB-SubCell"/>
</dbReference>
<evidence type="ECO:0000256" key="4">
    <source>
        <dbReference type="ARBA" id="ARBA00022723"/>
    </source>
</evidence>
<dbReference type="Pfam" id="PF00400">
    <property type="entry name" value="WD40"/>
    <property type="match status" value="6"/>
</dbReference>
<dbReference type="PROSITE" id="PS50082">
    <property type="entry name" value="WD_REPEATS_2"/>
    <property type="match status" value="5"/>
</dbReference>
<feature type="compositionally biased region" description="Polar residues" evidence="12">
    <location>
        <begin position="756"/>
        <end position="782"/>
    </location>
</feature>
<dbReference type="SMART" id="SM00320">
    <property type="entry name" value="WD40"/>
    <property type="match status" value="11"/>
</dbReference>
<dbReference type="PRINTS" id="PR00320">
    <property type="entry name" value="GPROTEINBRPT"/>
</dbReference>
<feature type="transmembrane region" description="Helical" evidence="13">
    <location>
        <begin position="96"/>
        <end position="114"/>
    </location>
</feature>
<evidence type="ECO:0000256" key="12">
    <source>
        <dbReference type="SAM" id="MobiDB-lite"/>
    </source>
</evidence>
<feature type="zinc finger region" description="C3H1-type" evidence="11">
    <location>
        <begin position="303"/>
        <end position="330"/>
    </location>
</feature>
<dbReference type="InterPro" id="IPR004342">
    <property type="entry name" value="EXS_C"/>
</dbReference>
<keyword evidence="2 10" id="KW-0853">WD repeat</keyword>
<dbReference type="InterPro" id="IPR036322">
    <property type="entry name" value="WD40_repeat_dom_sf"/>
</dbReference>
<keyword evidence="7 11" id="KW-0862">Zinc</keyword>
<sequence length="1140" mass="125067">MGTPDPGYNTQEMKSPSSQLHSAAIFPSPAFFMEIGWDSVMRMSADLRNLFLYETLMVWLWGVNLWVFSQSNVGYAKIFDLDQNHLTHKEIWKCSTWMTIIVPTSMTAYLYFYSNGNVSLAALQPVSLYIAVAMVLISPFDIFYLSSRYLLLRTLWRIALPLQASVFSDLERSVATIAWLEADSVCGSHSIAIPLVLSKRMATKVVRRHNTRPERSVYARPAGGPSKAVHKGILSIPARGCTAFIHEPSNFKEVVSYLDEGRNCHGKGQCMQCYSEKQCASEKQCSQKSNAPQKSNAALKSNPTQKNVCKFWVDGNCVKGDRCLYLHNWFRGEGFSMLAKLQGHTKAITGIALPERTNKLYSTSKDGTARVWDCHTGECGSVIDLGGEAGSLISEGPWVFAGVPNLVKVWNTETNSEFNLDGPVGQVHAMVVGNAMLFAGTQNGDICVWRGSTETNPPFQPAAILKGHTGAVVCLTVGRNRLYSGSVDHTIKVWDLYTLQEVLTLNGHSGVVMSLLCWDQFLFSCSLDDTIKVWAATEGGSLEVTYTHNEEHGVLDLAGMTDPESKPILLSSCNDNSVRIYELPSFAERGRLFAKQEVRTVEVDLEDYSSVGMQLVSFLFGSGWILLPQSKIRLGIGDWLDLKNPPSLVSRFLEDDRTSIWISRLIGLRIFLGMATKVVRRHTNRPERSVYARPAGGPSKTVCAFWAAGRCTREFCRFLHADAPPSSMNPQISKKSSLIWTKEGTATGKANACNATQKSNAAQTQKSNAPQDSNAAQTQKSNAPKKINAPHESNAPQKSNAAQKSNPTPKNVCKFWVDGNCVKGDRCLYLHNWFRGEGFSMLAKLQGHTKAVTGIALPERTNKLYSTSKDGTARVWDCHTGECGSVIDLGGEAGSLISEGPWVFAGVPNLVKVWNTETNSEFNLDGPVGQVYAMVVGNEMLFAGTQNGDICVWKGSTETNPPFYPAATLKGHSGAVVCLTVGRNRLYSGSVDHTIKVWDLYTLQGVLTLNGHSGAVMSLVCWDQFLLSCSLDDTIKVWAATEGGGLEVTYTHNEEQGVLDLAGMTDAESKPILLSSCNDNSVRIYELPSFTKRGRLFAKQEVRTVEVGPGGLFFSGDATGLLSVWKWMDPPAVKGSIFNT</sequence>
<keyword evidence="4 11" id="KW-0479">Metal-binding</keyword>